<sequence>MFLMETLSTWHKILFQTSRMPKNSMKIVLSAKKKLIRNKNAGYFLCVNVAM</sequence>
<dbReference type="EMBL" id="AP009240">
    <property type="protein sequence ID" value="BAG76513.1"/>
    <property type="molecule type" value="Genomic_DNA"/>
</dbReference>
<gene>
    <name evidence="1" type="ordered locus">ECSE_0989</name>
</gene>
<reference evidence="1 2" key="1">
    <citation type="journal article" date="2008" name="DNA Res.">
        <title>Complete genome sequence and comparative analysis of the wild-type commensal Escherichia coli strain SE11 isolated from a healthy adult.</title>
        <authorList>
            <person name="Oshima K."/>
            <person name="Toh H."/>
            <person name="Ogura Y."/>
            <person name="Sasamoto H."/>
            <person name="Morita H."/>
            <person name="Park S.-H."/>
            <person name="Ooka T."/>
            <person name="Iyoda S."/>
            <person name="Taylor T.D."/>
            <person name="Hayashi T."/>
            <person name="Itoh K."/>
            <person name="Hattori M."/>
        </authorList>
    </citation>
    <scope>NUCLEOTIDE SEQUENCE [LARGE SCALE GENOMIC DNA]</scope>
    <source>
        <strain evidence="1 2">SE11</strain>
    </source>
</reference>
<name>A0A979H2L6_ECOSE</name>
<dbReference type="AlphaFoldDB" id="A0A979H2L6"/>
<dbReference type="Proteomes" id="UP000008199">
    <property type="component" value="Chromosome"/>
</dbReference>
<accession>A0A979H2L6</accession>
<proteinExistence type="predicted"/>
<protein>
    <submittedName>
        <fullName evidence="1">Uncharacterized protein</fullName>
    </submittedName>
</protein>
<evidence type="ECO:0000313" key="1">
    <source>
        <dbReference type="EMBL" id="BAG76513.1"/>
    </source>
</evidence>
<dbReference type="KEGG" id="ecy:ECSE_0989"/>
<evidence type="ECO:0000313" key="2">
    <source>
        <dbReference type="Proteomes" id="UP000008199"/>
    </source>
</evidence>
<organism evidence="1 2">
    <name type="scientific">Escherichia coli (strain SE11)</name>
    <dbReference type="NCBI Taxonomy" id="409438"/>
    <lineage>
        <taxon>Bacteria</taxon>
        <taxon>Pseudomonadati</taxon>
        <taxon>Pseudomonadota</taxon>
        <taxon>Gammaproteobacteria</taxon>
        <taxon>Enterobacterales</taxon>
        <taxon>Enterobacteriaceae</taxon>
        <taxon>Escherichia</taxon>
    </lineage>
</organism>